<dbReference type="EMBL" id="CADCUY010000086">
    <property type="protein sequence ID" value="CAA9391439.1"/>
    <property type="molecule type" value="Genomic_DNA"/>
</dbReference>
<evidence type="ECO:0000313" key="2">
    <source>
        <dbReference type="EMBL" id="CAA9391439.1"/>
    </source>
</evidence>
<name>A0A6J4NNS5_9ACTN</name>
<feature type="region of interest" description="Disordered" evidence="1">
    <location>
        <begin position="253"/>
        <end position="287"/>
    </location>
</feature>
<accession>A0A6J4NNS5</accession>
<gene>
    <name evidence="2" type="ORF">AVDCRST_MAG35-414</name>
</gene>
<proteinExistence type="predicted"/>
<feature type="region of interest" description="Disordered" evidence="1">
    <location>
        <begin position="22"/>
        <end position="43"/>
    </location>
</feature>
<dbReference type="AlphaFoldDB" id="A0A6J4NNS5"/>
<feature type="compositionally biased region" description="Basic and acidic residues" evidence="1">
    <location>
        <begin position="253"/>
        <end position="262"/>
    </location>
</feature>
<evidence type="ECO:0000256" key="1">
    <source>
        <dbReference type="SAM" id="MobiDB-lite"/>
    </source>
</evidence>
<organism evidence="2">
    <name type="scientific">uncultured Quadrisphaera sp</name>
    <dbReference type="NCBI Taxonomy" id="904978"/>
    <lineage>
        <taxon>Bacteria</taxon>
        <taxon>Bacillati</taxon>
        <taxon>Actinomycetota</taxon>
        <taxon>Actinomycetes</taxon>
        <taxon>Kineosporiales</taxon>
        <taxon>Kineosporiaceae</taxon>
        <taxon>Quadrisphaera</taxon>
        <taxon>environmental samples</taxon>
    </lineage>
</organism>
<sequence length="432" mass="44530">MAVGALTGCGTSTAPVTPLAASAAPAPVGGTSDFTDPERWATLPPFSRTEPVVLLEEADVAAAFPDDVGWEPGAITGTGGDWARAWCTGSSHLFYETGFDVPSPSDEHVRAWSVPSGTGSSPGLHVEAYRWGADVGAVTSAQRWGERLTASAEDCPGAEVQDSGGVPGEAPLVTATDAGGGWWEVQVATTGGPTAVRLRATVTAAAAGDAAEGLTHLAGRLVARLAVADDAASHLRDSPADRPDLSAAHLLSDDDVSRRDQPADPPAVATPVESAARSDGWCAESPVQGAPLPEQAWSTSWTEPGPFEPGFDVMEVDQRVLRFSGLGDEGGVAAAQAFSTAFRAGAQTCADAAADGREVQVSDYSVEGEDSLAVAVDQGDGTWRVTATARDGITVLVVSMRVQWEGEWYPDPVVALTGAAWARIREADRNAS</sequence>
<protein>
    <submittedName>
        <fullName evidence="2">Uncharacterized protein</fullName>
    </submittedName>
</protein>
<reference evidence="2" key="1">
    <citation type="submission" date="2020-02" db="EMBL/GenBank/DDBJ databases">
        <authorList>
            <person name="Meier V. D."/>
        </authorList>
    </citation>
    <scope>NUCLEOTIDE SEQUENCE</scope>
    <source>
        <strain evidence="2">AVDCRST_MAG35</strain>
    </source>
</reference>